<evidence type="ECO:0000313" key="2">
    <source>
        <dbReference type="Proteomes" id="UP001152320"/>
    </source>
</evidence>
<name>A0A9Q1BWM8_HOLLE</name>
<organism evidence="1 2">
    <name type="scientific">Holothuria leucospilota</name>
    <name type="common">Black long sea cucumber</name>
    <name type="synonym">Mertensiothuria leucospilota</name>
    <dbReference type="NCBI Taxonomy" id="206669"/>
    <lineage>
        <taxon>Eukaryota</taxon>
        <taxon>Metazoa</taxon>
        <taxon>Echinodermata</taxon>
        <taxon>Eleutherozoa</taxon>
        <taxon>Echinozoa</taxon>
        <taxon>Holothuroidea</taxon>
        <taxon>Aspidochirotacea</taxon>
        <taxon>Aspidochirotida</taxon>
        <taxon>Holothuriidae</taxon>
        <taxon>Holothuria</taxon>
    </lineage>
</organism>
<dbReference type="AlphaFoldDB" id="A0A9Q1BWM8"/>
<accession>A0A9Q1BWM8</accession>
<dbReference type="Proteomes" id="UP001152320">
    <property type="component" value="Chromosome 11"/>
</dbReference>
<dbReference type="EMBL" id="JAIZAY010000011">
    <property type="protein sequence ID" value="KAJ8033906.1"/>
    <property type="molecule type" value="Genomic_DNA"/>
</dbReference>
<reference evidence="1" key="1">
    <citation type="submission" date="2021-10" db="EMBL/GenBank/DDBJ databases">
        <title>Tropical sea cucumber genome reveals ecological adaptation and Cuvierian tubules defense mechanism.</title>
        <authorList>
            <person name="Chen T."/>
        </authorList>
    </citation>
    <scope>NUCLEOTIDE SEQUENCE</scope>
    <source>
        <strain evidence="1">Nanhai2018</strain>
        <tissue evidence="1">Muscle</tissue>
    </source>
</reference>
<keyword evidence="2" id="KW-1185">Reference proteome</keyword>
<sequence>MDEFKKDLSQSALGDDNLNDLHSIISTYDYSLKTLLDKHAPVKSKTVTIKPSRPWFTSSLNSFKRVRRQLEKR</sequence>
<protein>
    <submittedName>
        <fullName evidence="1">Uncharacterized protein</fullName>
    </submittedName>
</protein>
<proteinExistence type="predicted"/>
<comment type="caution">
    <text evidence="1">The sequence shown here is derived from an EMBL/GenBank/DDBJ whole genome shotgun (WGS) entry which is preliminary data.</text>
</comment>
<evidence type="ECO:0000313" key="1">
    <source>
        <dbReference type="EMBL" id="KAJ8033906.1"/>
    </source>
</evidence>
<gene>
    <name evidence="1" type="ORF">HOLleu_24288</name>
</gene>
<dbReference type="OrthoDB" id="419189at2759"/>